<reference evidence="1" key="2">
    <citation type="journal article" date="2015" name="Fish Shellfish Immunol.">
        <title>Early steps in the European eel (Anguilla anguilla)-Vibrio vulnificus interaction in the gills: Role of the RtxA13 toxin.</title>
        <authorList>
            <person name="Callol A."/>
            <person name="Pajuelo D."/>
            <person name="Ebbesson L."/>
            <person name="Teles M."/>
            <person name="MacKenzie S."/>
            <person name="Amaro C."/>
        </authorList>
    </citation>
    <scope>NUCLEOTIDE SEQUENCE</scope>
</reference>
<protein>
    <submittedName>
        <fullName evidence="1">Uncharacterized protein</fullName>
    </submittedName>
</protein>
<sequence>MQMFEIIKAHSSKVLCSFKCFPVAITINVYATIHVYINAYICTHVQYTLF</sequence>
<reference evidence="1" key="1">
    <citation type="submission" date="2014-11" db="EMBL/GenBank/DDBJ databases">
        <authorList>
            <person name="Amaro Gonzalez C."/>
        </authorList>
    </citation>
    <scope>NUCLEOTIDE SEQUENCE</scope>
</reference>
<dbReference type="AlphaFoldDB" id="A0A0E9W8K5"/>
<proteinExistence type="predicted"/>
<accession>A0A0E9W8K5</accession>
<evidence type="ECO:0000313" key="1">
    <source>
        <dbReference type="EMBL" id="JAH86641.1"/>
    </source>
</evidence>
<name>A0A0E9W8K5_ANGAN</name>
<organism evidence="1">
    <name type="scientific">Anguilla anguilla</name>
    <name type="common">European freshwater eel</name>
    <name type="synonym">Muraena anguilla</name>
    <dbReference type="NCBI Taxonomy" id="7936"/>
    <lineage>
        <taxon>Eukaryota</taxon>
        <taxon>Metazoa</taxon>
        <taxon>Chordata</taxon>
        <taxon>Craniata</taxon>
        <taxon>Vertebrata</taxon>
        <taxon>Euteleostomi</taxon>
        <taxon>Actinopterygii</taxon>
        <taxon>Neopterygii</taxon>
        <taxon>Teleostei</taxon>
        <taxon>Anguilliformes</taxon>
        <taxon>Anguillidae</taxon>
        <taxon>Anguilla</taxon>
    </lineage>
</organism>
<dbReference type="EMBL" id="GBXM01021936">
    <property type="protein sequence ID" value="JAH86641.1"/>
    <property type="molecule type" value="Transcribed_RNA"/>
</dbReference>